<comment type="caution">
    <text evidence="1">The sequence shown here is derived from an EMBL/GenBank/DDBJ whole genome shotgun (WGS) entry which is preliminary data.</text>
</comment>
<dbReference type="PATRIC" id="fig|1331206.3.peg.2419"/>
<name>A0A158M4I5_9BORD</name>
<protein>
    <submittedName>
        <fullName evidence="1">Uncharacterized protein</fullName>
    </submittedName>
</protein>
<reference evidence="1 2" key="1">
    <citation type="submission" date="2014-03" db="EMBL/GenBank/DDBJ databases">
        <title>Genome sequence of Bordetella holmseii.</title>
        <authorList>
            <person name="Harvill E."/>
            <person name="Goodfield L.L."/>
            <person name="Ivanov Y."/>
            <person name="Meyer J.A."/>
            <person name="Newth C."/>
            <person name="Cassiday P."/>
            <person name="Tondella M.L."/>
            <person name="Liao P."/>
            <person name="Zimmerman J."/>
            <person name="Meert K."/>
            <person name="Wessel D."/>
            <person name="Berger J."/>
            <person name="Dean J.M."/>
            <person name="Holubkov R."/>
            <person name="Burr J."/>
            <person name="Liu T."/>
            <person name="Brinkac L.M."/>
            <person name="Sanka R."/>
            <person name="Kim M."/>
            <person name="Losada L."/>
        </authorList>
    </citation>
    <scope>NUCLEOTIDE SEQUENCE [LARGE SCALE GENOMIC DNA]</scope>
    <source>
        <strain evidence="1 2">CDC-H585-BH</strain>
    </source>
</reference>
<gene>
    <name evidence="1" type="ORF">L497_2306</name>
</gene>
<accession>A0A158M4I5</accession>
<sequence length="51" mass="5843">MSQVQWRSTERTFGAPAGSRRCHSNPMFSWIVRIALETGMRLFKIGGLRMS</sequence>
<dbReference type="Proteomes" id="UP000026682">
    <property type="component" value="Unassembled WGS sequence"/>
</dbReference>
<dbReference type="EMBL" id="JFZZ01000088">
    <property type="protein sequence ID" value="KAK89772.1"/>
    <property type="molecule type" value="Genomic_DNA"/>
</dbReference>
<evidence type="ECO:0000313" key="2">
    <source>
        <dbReference type="Proteomes" id="UP000026682"/>
    </source>
</evidence>
<organism evidence="1 2">
    <name type="scientific">Bordetella holmesii CDC-H585-BH</name>
    <dbReference type="NCBI Taxonomy" id="1331206"/>
    <lineage>
        <taxon>Bacteria</taxon>
        <taxon>Pseudomonadati</taxon>
        <taxon>Pseudomonadota</taxon>
        <taxon>Betaproteobacteria</taxon>
        <taxon>Burkholderiales</taxon>
        <taxon>Alcaligenaceae</taxon>
        <taxon>Bordetella</taxon>
    </lineage>
</organism>
<dbReference type="AlphaFoldDB" id="A0A158M4I5"/>
<proteinExistence type="predicted"/>
<evidence type="ECO:0000313" key="1">
    <source>
        <dbReference type="EMBL" id="KAK89772.1"/>
    </source>
</evidence>